<comment type="similarity">
    <text evidence="3">In the N-terminal section; belongs to the glycosyltransferase 51 family.</text>
</comment>
<evidence type="ECO:0000256" key="11">
    <source>
        <dbReference type="ARBA" id="ARBA00022984"/>
    </source>
</evidence>
<dbReference type="Pfam" id="PF00912">
    <property type="entry name" value="Transgly"/>
    <property type="match status" value="1"/>
</dbReference>
<evidence type="ECO:0000256" key="4">
    <source>
        <dbReference type="ARBA" id="ARBA00022475"/>
    </source>
</evidence>
<keyword evidence="10" id="KW-0133">Cell shape</keyword>
<keyword evidence="14" id="KW-0961">Cell wall biogenesis/degradation</keyword>
<feature type="domain" description="Glycosyl transferase family 51" evidence="18">
    <location>
        <begin position="65"/>
        <end position="233"/>
    </location>
</feature>
<dbReference type="Proteomes" id="UP000030416">
    <property type="component" value="Unassembled WGS sequence"/>
</dbReference>
<evidence type="ECO:0000259" key="17">
    <source>
        <dbReference type="Pfam" id="PF00905"/>
    </source>
</evidence>
<gene>
    <name evidence="19" type="ORF">CD29_11985</name>
</gene>
<dbReference type="GO" id="GO:0030288">
    <property type="term" value="C:outer membrane-bounded periplasmic space"/>
    <property type="evidence" value="ECO:0007669"/>
    <property type="project" value="TreeGrafter"/>
</dbReference>
<dbReference type="EMBL" id="JPVN01000013">
    <property type="protein sequence ID" value="KGR78140.1"/>
    <property type="molecule type" value="Genomic_DNA"/>
</dbReference>
<dbReference type="STRING" id="1384049.CD29_11985"/>
<evidence type="ECO:0000259" key="18">
    <source>
        <dbReference type="Pfam" id="PF00912"/>
    </source>
</evidence>
<organism evidence="19 20">
    <name type="scientific">Ureibacillus manganicus DSM 26584</name>
    <dbReference type="NCBI Taxonomy" id="1384049"/>
    <lineage>
        <taxon>Bacteria</taxon>
        <taxon>Bacillati</taxon>
        <taxon>Bacillota</taxon>
        <taxon>Bacilli</taxon>
        <taxon>Bacillales</taxon>
        <taxon>Caryophanaceae</taxon>
        <taxon>Ureibacillus</taxon>
    </lineage>
</organism>
<keyword evidence="12" id="KW-0472">Membrane</keyword>
<feature type="domain" description="Penicillin-binding protein transpeptidase" evidence="17">
    <location>
        <begin position="347"/>
        <end position="615"/>
    </location>
</feature>
<evidence type="ECO:0000313" key="20">
    <source>
        <dbReference type="Proteomes" id="UP000030416"/>
    </source>
</evidence>
<dbReference type="GO" id="GO:0008955">
    <property type="term" value="F:peptidoglycan glycosyltransferase activity"/>
    <property type="evidence" value="ECO:0007669"/>
    <property type="project" value="UniProtKB-EC"/>
</dbReference>
<comment type="similarity">
    <text evidence="2">In the C-terminal section; belongs to the transpeptidase family.</text>
</comment>
<dbReference type="GO" id="GO:0008658">
    <property type="term" value="F:penicillin binding"/>
    <property type="evidence" value="ECO:0007669"/>
    <property type="project" value="InterPro"/>
</dbReference>
<evidence type="ECO:0000256" key="16">
    <source>
        <dbReference type="ARBA" id="ARBA00049902"/>
    </source>
</evidence>
<dbReference type="OrthoDB" id="9766909at2"/>
<dbReference type="InterPro" id="IPR001264">
    <property type="entry name" value="Glyco_trans_51"/>
</dbReference>
<dbReference type="InterPro" id="IPR050396">
    <property type="entry name" value="Glycosyltr_51/Transpeptidase"/>
</dbReference>
<dbReference type="InterPro" id="IPR036950">
    <property type="entry name" value="PBP_transglycosylase"/>
</dbReference>
<dbReference type="GO" id="GO:0071555">
    <property type="term" value="P:cell wall organization"/>
    <property type="evidence" value="ECO:0007669"/>
    <property type="project" value="UniProtKB-KW"/>
</dbReference>
<evidence type="ECO:0000256" key="1">
    <source>
        <dbReference type="ARBA" id="ARBA00004236"/>
    </source>
</evidence>
<dbReference type="GO" id="GO:0006508">
    <property type="term" value="P:proteolysis"/>
    <property type="evidence" value="ECO:0007669"/>
    <property type="project" value="UniProtKB-KW"/>
</dbReference>
<keyword evidence="11" id="KW-0573">Peptidoglycan synthesis</keyword>
<dbReference type="PANTHER" id="PTHR32282">
    <property type="entry name" value="BINDING PROTEIN TRANSPEPTIDASE, PUTATIVE-RELATED"/>
    <property type="match status" value="1"/>
</dbReference>
<keyword evidence="7" id="KW-0328">Glycosyltransferase</keyword>
<accession>A0A0A3I3P3</accession>
<evidence type="ECO:0000256" key="8">
    <source>
        <dbReference type="ARBA" id="ARBA00022679"/>
    </source>
</evidence>
<dbReference type="PANTHER" id="PTHR32282:SF11">
    <property type="entry name" value="PENICILLIN-BINDING PROTEIN 1B"/>
    <property type="match status" value="1"/>
</dbReference>
<dbReference type="Gene3D" id="1.10.3810.10">
    <property type="entry name" value="Biosynthetic peptidoglycan transglycosylase-like"/>
    <property type="match status" value="1"/>
</dbReference>
<evidence type="ECO:0000256" key="12">
    <source>
        <dbReference type="ARBA" id="ARBA00023136"/>
    </source>
</evidence>
<evidence type="ECO:0000256" key="3">
    <source>
        <dbReference type="ARBA" id="ARBA00007739"/>
    </source>
</evidence>
<keyword evidence="13" id="KW-0511">Multifunctional enzyme</keyword>
<evidence type="ECO:0000256" key="15">
    <source>
        <dbReference type="ARBA" id="ARBA00034000"/>
    </source>
</evidence>
<protein>
    <submittedName>
        <fullName evidence="19">Penicillin-binding protein</fullName>
    </submittedName>
</protein>
<evidence type="ECO:0000313" key="19">
    <source>
        <dbReference type="EMBL" id="KGR78140.1"/>
    </source>
</evidence>
<proteinExistence type="inferred from homology"/>
<dbReference type="InterPro" id="IPR023346">
    <property type="entry name" value="Lysozyme-like_dom_sf"/>
</dbReference>
<reference evidence="19 20" key="1">
    <citation type="submission" date="2014-02" db="EMBL/GenBank/DDBJ databases">
        <title>Draft genome sequence of Lysinibacillus manganicus DSM 26584T.</title>
        <authorList>
            <person name="Zhang F."/>
            <person name="Wang G."/>
            <person name="Zhang L."/>
        </authorList>
    </citation>
    <scope>NUCLEOTIDE SEQUENCE [LARGE SCALE GENOMIC DNA]</scope>
    <source>
        <strain evidence="19 20">DSM 26584</strain>
    </source>
</reference>
<keyword evidence="20" id="KW-1185">Reference proteome</keyword>
<dbReference type="AlphaFoldDB" id="A0A0A3I3P3"/>
<comment type="catalytic activity">
    <reaction evidence="16">
        <text>[GlcNAc-(1-&gt;4)-Mur2Ac(oyl-L-Ala-gamma-D-Glu-L-Lys-D-Ala-D-Ala)](n)-di-trans,octa-cis-undecaprenyl diphosphate + beta-D-GlcNAc-(1-&gt;4)-Mur2Ac(oyl-L-Ala-gamma-D-Glu-L-Lys-D-Ala-D-Ala)-di-trans,octa-cis-undecaprenyl diphosphate = [GlcNAc-(1-&gt;4)-Mur2Ac(oyl-L-Ala-gamma-D-Glu-L-Lys-D-Ala-D-Ala)](n+1)-di-trans,octa-cis-undecaprenyl diphosphate + di-trans,octa-cis-undecaprenyl diphosphate + H(+)</text>
        <dbReference type="Rhea" id="RHEA:23708"/>
        <dbReference type="Rhea" id="RHEA-COMP:9602"/>
        <dbReference type="Rhea" id="RHEA-COMP:9603"/>
        <dbReference type="ChEBI" id="CHEBI:15378"/>
        <dbReference type="ChEBI" id="CHEBI:58405"/>
        <dbReference type="ChEBI" id="CHEBI:60033"/>
        <dbReference type="ChEBI" id="CHEBI:78435"/>
        <dbReference type="EC" id="2.4.99.28"/>
    </reaction>
</comment>
<keyword evidence="8" id="KW-0808">Transferase</keyword>
<evidence type="ECO:0000256" key="6">
    <source>
        <dbReference type="ARBA" id="ARBA00022670"/>
    </source>
</evidence>
<keyword evidence="6" id="KW-0645">Protease</keyword>
<dbReference type="GO" id="GO:0009002">
    <property type="term" value="F:serine-type D-Ala-D-Ala carboxypeptidase activity"/>
    <property type="evidence" value="ECO:0007669"/>
    <property type="project" value="UniProtKB-EC"/>
</dbReference>
<comment type="catalytic activity">
    <reaction evidence="15">
        <text>Preferential cleavage: (Ac)2-L-Lys-D-Ala-|-D-Ala. Also transpeptidation of peptidyl-alanyl moieties that are N-acyl substituents of D-alanine.</text>
        <dbReference type="EC" id="3.4.16.4"/>
    </reaction>
</comment>
<dbReference type="Pfam" id="PF00905">
    <property type="entry name" value="Transpeptidase"/>
    <property type="match status" value="1"/>
</dbReference>
<evidence type="ECO:0000256" key="7">
    <source>
        <dbReference type="ARBA" id="ARBA00022676"/>
    </source>
</evidence>
<dbReference type="eggNOG" id="COG0744">
    <property type="taxonomic scope" value="Bacteria"/>
</dbReference>
<evidence type="ECO:0000256" key="13">
    <source>
        <dbReference type="ARBA" id="ARBA00023268"/>
    </source>
</evidence>
<evidence type="ECO:0000256" key="2">
    <source>
        <dbReference type="ARBA" id="ARBA00007090"/>
    </source>
</evidence>
<evidence type="ECO:0000256" key="10">
    <source>
        <dbReference type="ARBA" id="ARBA00022960"/>
    </source>
</evidence>
<evidence type="ECO:0000256" key="9">
    <source>
        <dbReference type="ARBA" id="ARBA00022801"/>
    </source>
</evidence>
<dbReference type="SUPFAM" id="SSF56601">
    <property type="entry name" value="beta-lactamase/transpeptidase-like"/>
    <property type="match status" value="1"/>
</dbReference>
<keyword evidence="4" id="KW-1003">Cell membrane</keyword>
<dbReference type="SUPFAM" id="SSF53955">
    <property type="entry name" value="Lysozyme-like"/>
    <property type="match status" value="1"/>
</dbReference>
<keyword evidence="9" id="KW-0378">Hydrolase</keyword>
<evidence type="ECO:0000256" key="5">
    <source>
        <dbReference type="ARBA" id="ARBA00022645"/>
    </source>
</evidence>
<dbReference type="GO" id="GO:0005886">
    <property type="term" value="C:plasma membrane"/>
    <property type="evidence" value="ECO:0007669"/>
    <property type="project" value="UniProtKB-SubCell"/>
</dbReference>
<dbReference type="InterPro" id="IPR001460">
    <property type="entry name" value="PCN-bd_Tpept"/>
</dbReference>
<dbReference type="FunFam" id="1.10.3810.10:FF:000001">
    <property type="entry name" value="Penicillin-binding protein 1A"/>
    <property type="match status" value="1"/>
</dbReference>
<dbReference type="GO" id="GO:0009252">
    <property type="term" value="P:peptidoglycan biosynthetic process"/>
    <property type="evidence" value="ECO:0007669"/>
    <property type="project" value="UniProtKB-KW"/>
</dbReference>
<dbReference type="Gene3D" id="3.40.710.10">
    <property type="entry name" value="DD-peptidase/beta-lactamase superfamily"/>
    <property type="match status" value="1"/>
</dbReference>
<comment type="caution">
    <text evidence="19">The sequence shown here is derived from an EMBL/GenBank/DDBJ whole genome shotgun (WGS) entry which is preliminary data.</text>
</comment>
<evidence type="ECO:0000256" key="14">
    <source>
        <dbReference type="ARBA" id="ARBA00023316"/>
    </source>
</evidence>
<comment type="subcellular location">
    <subcellularLocation>
        <location evidence="1">Cell membrane</location>
    </subcellularLocation>
</comment>
<dbReference type="GO" id="GO:0008360">
    <property type="term" value="P:regulation of cell shape"/>
    <property type="evidence" value="ECO:0007669"/>
    <property type="project" value="UniProtKB-KW"/>
</dbReference>
<keyword evidence="5" id="KW-0121">Carboxypeptidase</keyword>
<sequence>MKQMIGFIFIVCSIPILLFLGNGLIKELTTLEENESQLTKEIELPEMKGTLPAKMFDRNGNIFNEEYVEWREPIQFEDVPEIIKQLYILSEDTEFYRHIGFDLSAIARAFVVNTSSESIEQGGSTITQQLVRLRYLSTEKTYERKLMELFYAYKLEQLHDKQTIYEMYLNEMYFGNRVYGIGSAATYYFQKPLEQLSVAQMAFIAAIPNNPSIYDPLKHFDNTKARQERLIDTLAENNVITTEEAAKYKQENITLHLKSKIQQHPAYSTYVLEELKWLIASNEGLDVKLDQTQSEDERIRIINEIESKYEEVLNAGIEIHTALDPVKQHADQQKIDSILSVKDLQASAVVIDNRTREIVSLYAGKNYQKFEFNRAYQATRQPGSSFKPLIVYAPLFETTKYTPNSIVSGGPICIGNFCPQNYSGAIYGNVSISTAFKHSYNTSAVRLMNTIGIETSFQYLDRFHFNSLVEQDYSYAAALGGLTYGVSALEMADAFSSFIDGNYVRAHSIRKVTDLEGNVLYSWPTEKETIWSPHTVQYIRSLLSDVVTSGTGVGLYSNSSYIGAKTGTSNDYRDFWLAGLTQEYTSAVWLGFDQPKSMYYLEDDQIHYKIFNAIMY</sequence>
<name>A0A0A3I3P3_9BACL</name>
<dbReference type="InterPro" id="IPR012338">
    <property type="entry name" value="Beta-lactam/transpept-like"/>
</dbReference>
<dbReference type="RefSeq" id="WP_036186876.1">
    <property type="nucleotide sequence ID" value="NZ_AVDA01000013.1"/>
</dbReference>